<organism evidence="1 2">
    <name type="scientific">Caerostris extrusa</name>
    <name type="common">Bark spider</name>
    <name type="synonym">Caerostris bankana</name>
    <dbReference type="NCBI Taxonomy" id="172846"/>
    <lineage>
        <taxon>Eukaryota</taxon>
        <taxon>Metazoa</taxon>
        <taxon>Ecdysozoa</taxon>
        <taxon>Arthropoda</taxon>
        <taxon>Chelicerata</taxon>
        <taxon>Arachnida</taxon>
        <taxon>Araneae</taxon>
        <taxon>Araneomorphae</taxon>
        <taxon>Entelegynae</taxon>
        <taxon>Araneoidea</taxon>
        <taxon>Araneidae</taxon>
        <taxon>Caerostris</taxon>
    </lineage>
</organism>
<dbReference type="AlphaFoldDB" id="A0AAV4YC97"/>
<sequence length="106" mass="12653">MDKLKRQEMDSTLKDSSLSYSTAQQWVFEFKKDARPLKTNLFPNTPLRWRTLEIIEKILKIVLEDLRLKLTENDETVKECIENIYVIFWVCARFIPRLKNSVGNIF</sequence>
<evidence type="ECO:0000313" key="2">
    <source>
        <dbReference type="Proteomes" id="UP001054945"/>
    </source>
</evidence>
<dbReference type="Proteomes" id="UP001054945">
    <property type="component" value="Unassembled WGS sequence"/>
</dbReference>
<dbReference type="EMBL" id="BPLR01001783">
    <property type="protein sequence ID" value="GIZ04695.1"/>
    <property type="molecule type" value="Genomic_DNA"/>
</dbReference>
<protein>
    <recommendedName>
        <fullName evidence="3">Transposase</fullName>
    </recommendedName>
</protein>
<reference evidence="1 2" key="1">
    <citation type="submission" date="2021-06" db="EMBL/GenBank/DDBJ databases">
        <title>Caerostris extrusa draft genome.</title>
        <authorList>
            <person name="Kono N."/>
            <person name="Arakawa K."/>
        </authorList>
    </citation>
    <scope>NUCLEOTIDE SEQUENCE [LARGE SCALE GENOMIC DNA]</scope>
</reference>
<name>A0AAV4YC97_CAEEX</name>
<evidence type="ECO:0000313" key="1">
    <source>
        <dbReference type="EMBL" id="GIZ04695.1"/>
    </source>
</evidence>
<comment type="caution">
    <text evidence="1">The sequence shown here is derived from an EMBL/GenBank/DDBJ whole genome shotgun (WGS) entry which is preliminary data.</text>
</comment>
<keyword evidence="2" id="KW-1185">Reference proteome</keyword>
<gene>
    <name evidence="1" type="ORF">CEXT_390521</name>
</gene>
<proteinExistence type="predicted"/>
<evidence type="ECO:0008006" key="3">
    <source>
        <dbReference type="Google" id="ProtNLM"/>
    </source>
</evidence>
<accession>A0AAV4YC97</accession>